<dbReference type="Gene3D" id="3.30.160.60">
    <property type="entry name" value="Classic Zinc Finger"/>
    <property type="match status" value="5"/>
</dbReference>
<dbReference type="Proteomes" id="UP000694865">
    <property type="component" value="Unplaced"/>
</dbReference>
<feature type="region of interest" description="Disordered" evidence="11">
    <location>
        <begin position="189"/>
        <end position="222"/>
    </location>
</feature>
<feature type="domain" description="C2H2-type" evidence="12">
    <location>
        <begin position="841"/>
        <end position="868"/>
    </location>
</feature>
<evidence type="ECO:0000313" key="13">
    <source>
        <dbReference type="Proteomes" id="UP000694865"/>
    </source>
</evidence>
<accession>A0ABM0LZJ1</accession>
<keyword evidence="13" id="KW-1185">Reference proteome</keyword>
<feature type="domain" description="C2H2-type" evidence="12">
    <location>
        <begin position="869"/>
        <end position="896"/>
    </location>
</feature>
<keyword evidence="10" id="KW-0175">Coiled coil</keyword>
<keyword evidence="8" id="KW-0539">Nucleus</keyword>
<sequence>MAECGLEDTVINLSKWRCMEVSDGKISDKATPTIKNVAFIEAETEEQLLETVKLVADDKQVLRDSMLDPSKRSIDGTEIVINFSKQKSKLHALGVTKESNTGYSGLSNMTTENDSGEVQSSKKKTEVEQVDHGVKSLIHTSEAHVQISEDKAGNEAVKSDDTEAIGENCMENTSDNIKKMYNAEHPDETFHQTKTSRSHSSEQNVFSGEDAEATSEDSSGRTCQATVDIKSKDQQKSIVNEDVGLDANGIERVKVWNRSTTNSEKQALYFDSEDMYGGHSVSSDDITTLTESLRLLKTNGCSDMSGSTIPQPCKDDNIYGFNRKNKVKLTSFSKGTILEEIEKSTSELNISMSAAKNFIDDKISLDKETDLLAVGQNEIENDDNQSISDTDTTTYEYMQGDLSEGDASQHDEIMSKNTFVTSTFLFVDDFREETKKKEVDGLDIGMAKNHTEQHISDLAPRYQDDNLSLTERNVCTSELKERLYTLDSAKSKYGFNTNREGGTCMVKQTKTDFQMDCDCESSTEHGLPNETVISKDNVDTVHEISKYDFEQTGDPGINILENRCLGNADSTDGQMIKSKENSTVKQAEIDAFALPNSNCSGDGYIVGRKENHCNAIKEATTERADTQMKTSKYNTNEIVIFKKGSFRKHNFPKAYLPIQRDEAGKPIIFSSFKQFAIDETFLRQQVRGKRRKAYLKCQLCPCAVEHRASLKRHYFVHHVEDKFKNLSGKSRKMKIAEQNEKVCNRDIGSRRQIHNRTLPNTTCNSINVQENELPNSRKLRSAVYHEKQNKKDSAMLFNEEDVDDEVGDHKPLYPCKICGQLLKSHKYLVEHMSSHTNQEIINCPECPRQFLCKAALDRHFLMHSGDKLYSCTYCDNKFSTLDGWRKHEKLHSGFRPHKCDKCKITFIHETDLQRHMNMKHTDNDGSEEVKSPCTNPNATVDQNDHSKSPKNHKCTMCQRIFRKSSGLRRHMNLVHKYFRLKPMKFADYSQDVTDISSDSSLDGFIEADNFKDAVSDSLCQYLDGKIISEKQKTVTPVLHSSKEAIPKIRISIKDNIYEQHITPPSAATRPPFLGSSGPRDFNPSVMKRKTKQIDQSLTETVSSKESPATCTGKKCPSSSNILSEVRDLTPASSKAQLRLPSKLMSVEMRKATRHSSTSSKTMTTHKQHEFINVPQSKEQFNQPTTQFTISQDSVIPRTSCLQPSTTHLQYPVPTIPIIQQYVPIQNARPSHPSTHNNIGSMSHLVASVPTLQQPTRNVNNQVVGPQQTQRYIGNSPQPVTCKSTESYVVSSNSTVQLCTGSTQRANISGGTIQKHTSLPSLVSSNPALRHAIMTCPSMEQRPVYQRYMHVAPNATLGHQILTGNTPVSTAQHENVYTGNRQSDVQQNSQLLNLVNAQSPAITPILQHYVYSGNSQVNPRLSTPHFQQVATSIPKATRNIHKSNVLVTHSAQKNVVPHHFVQSTPGLLKQNVQQSFVSIAPAQSMKSTPCLVWTSAYNNFQSASTSSQGINLDTAKQTILMSDAPFSKRNFCKRQRVSAPVKQYFPTSTAKTIPQLLNMNPATVQTSNIAKTVPPPLFFVAPNTATVKPNTLQVPVSQLTSNPSTPNMQSILKPAERNVAHTMAQQTATTKTIYTLGGQAIPTACYAINNVNALSTLSTPVKRKTTEKDNCCDLPVKIPNLNCQSSLTKMKHVSRKQQPHSAIVVDLTTDSSEGNCAKPQTAPCQQNIPFSDSCLDLSMSGLNKPPNLMQGLATKNVNQRGGTVTNDNVRTAKSDTLFACNVCRQAFYSVEALREHVVLHGNEWKFKCENCAQLFKYTKDCETHALLCAARHDKMRSTQIQERASSGNELNIQESIEKNDLTVAEHLTTKSVDFRGSTECQRCGRGFTNWENLQKHNKMCPNRDKMRIANWTRDLTKMMSTYDKNGQQLIQHHKCPHCQRKFTYIQSLKKHIEICINKTADAQQRPTALNESSSDINIQNRNSTEEQMTSRATNERIMTTQLLEDRPMRTKEGGTRKRRAGVQKQSLTMQRQDQLISNRVDCIDELDVTRIEQMAHMIHEKALNQAMEKKRKKEEKERIEAILIAKNQQSESLETVPQKRYRVSSPKHNSLKIYRDDRQTGVLQSDYEKVGGMPHMNGSSKPHKPNPVKTYPIRRIVHSGMGETYVNNFLASLNILRIHHKTLKKREREAGVGIENVTKRLCVKAITEEQKLSSHENQVDIFFDGA</sequence>
<feature type="domain" description="C2H2-type" evidence="12">
    <location>
        <begin position="952"/>
        <end position="975"/>
    </location>
</feature>
<feature type="region of interest" description="Disordered" evidence="11">
    <location>
        <begin position="2008"/>
        <end position="2029"/>
    </location>
</feature>
<keyword evidence="7" id="KW-0804">Transcription</keyword>
<dbReference type="PROSITE" id="PS50157">
    <property type="entry name" value="ZINC_FINGER_C2H2_2"/>
    <property type="match status" value="8"/>
</dbReference>
<evidence type="ECO:0000259" key="12">
    <source>
        <dbReference type="PROSITE" id="PS50157"/>
    </source>
</evidence>
<organism evidence="13 14">
    <name type="scientific">Saccoglossus kowalevskii</name>
    <name type="common">Acorn worm</name>
    <dbReference type="NCBI Taxonomy" id="10224"/>
    <lineage>
        <taxon>Eukaryota</taxon>
        <taxon>Metazoa</taxon>
        <taxon>Hemichordata</taxon>
        <taxon>Enteropneusta</taxon>
        <taxon>Harrimaniidae</taxon>
        <taxon>Saccoglossus</taxon>
    </lineage>
</organism>
<name>A0ABM0LZJ1_SACKO</name>
<feature type="region of interest" description="Disordered" evidence="11">
    <location>
        <begin position="1062"/>
        <end position="1116"/>
    </location>
</feature>
<keyword evidence="2" id="KW-0479">Metal-binding</keyword>
<dbReference type="InterPro" id="IPR036236">
    <property type="entry name" value="Znf_C2H2_sf"/>
</dbReference>
<dbReference type="SMART" id="SM00355">
    <property type="entry name" value="ZnF_C2H2"/>
    <property type="match status" value="10"/>
</dbReference>
<feature type="region of interest" description="Disordered" evidence="11">
    <location>
        <begin position="103"/>
        <end position="127"/>
    </location>
</feature>
<evidence type="ECO:0000256" key="10">
    <source>
        <dbReference type="SAM" id="Coils"/>
    </source>
</evidence>
<evidence type="ECO:0000313" key="14">
    <source>
        <dbReference type="RefSeq" id="XP_006813182.1"/>
    </source>
</evidence>
<evidence type="ECO:0000256" key="9">
    <source>
        <dbReference type="PROSITE-ProRule" id="PRU00042"/>
    </source>
</evidence>
<dbReference type="SUPFAM" id="SSF57667">
    <property type="entry name" value="beta-beta-alpha zinc fingers"/>
    <property type="match status" value="3"/>
</dbReference>
<evidence type="ECO:0000256" key="8">
    <source>
        <dbReference type="ARBA" id="ARBA00023242"/>
    </source>
</evidence>
<feature type="compositionally biased region" description="Polar residues" evidence="11">
    <location>
        <begin position="1093"/>
        <end position="1109"/>
    </location>
</feature>
<dbReference type="InterPro" id="IPR050636">
    <property type="entry name" value="C2H2-ZF_domain-containing"/>
</dbReference>
<evidence type="ECO:0000256" key="5">
    <source>
        <dbReference type="ARBA" id="ARBA00022833"/>
    </source>
</evidence>
<dbReference type="RefSeq" id="XP_006813182.1">
    <property type="nucleotide sequence ID" value="XM_006813119.1"/>
</dbReference>
<evidence type="ECO:0000256" key="7">
    <source>
        <dbReference type="ARBA" id="ARBA00023163"/>
    </source>
</evidence>
<dbReference type="PANTHER" id="PTHR47772:SF13">
    <property type="entry name" value="GASTRULA ZINC FINGER PROTEIN XLCGF49.1-LIKE-RELATED"/>
    <property type="match status" value="1"/>
</dbReference>
<feature type="domain" description="C2H2-type" evidence="12">
    <location>
        <begin position="813"/>
        <end position="840"/>
    </location>
</feature>
<feature type="domain" description="C2H2-type" evidence="12">
    <location>
        <begin position="1777"/>
        <end position="1804"/>
    </location>
</feature>
<feature type="region of interest" description="Disordered" evidence="11">
    <location>
        <begin position="919"/>
        <end position="950"/>
    </location>
</feature>
<keyword evidence="5" id="KW-0862">Zinc</keyword>
<evidence type="ECO:0000256" key="6">
    <source>
        <dbReference type="ARBA" id="ARBA00023015"/>
    </source>
</evidence>
<feature type="domain" description="C2H2-type" evidence="12">
    <location>
        <begin position="1932"/>
        <end position="1965"/>
    </location>
</feature>
<feature type="compositionally biased region" description="Polar residues" evidence="11">
    <location>
        <begin position="103"/>
        <end position="119"/>
    </location>
</feature>
<evidence type="ECO:0000256" key="4">
    <source>
        <dbReference type="ARBA" id="ARBA00022771"/>
    </source>
</evidence>
<comment type="subcellular location">
    <subcellularLocation>
        <location evidence="1">Nucleus</location>
    </subcellularLocation>
</comment>
<feature type="compositionally biased region" description="Basic and acidic residues" evidence="11">
    <location>
        <begin position="919"/>
        <end position="930"/>
    </location>
</feature>
<protein>
    <submittedName>
        <fullName evidence="14">Uncharacterized protein LOC102808848</fullName>
    </submittedName>
</protein>
<gene>
    <name evidence="14" type="primary">LOC102808848</name>
</gene>
<evidence type="ECO:0000256" key="1">
    <source>
        <dbReference type="ARBA" id="ARBA00004123"/>
    </source>
</evidence>
<reference evidence="14" key="1">
    <citation type="submission" date="2025-08" db="UniProtKB">
        <authorList>
            <consortium name="RefSeq"/>
        </authorList>
    </citation>
    <scope>IDENTIFICATION</scope>
    <source>
        <tissue evidence="14">Testes</tissue>
    </source>
</reference>
<feature type="coiled-coil region" evidence="10">
    <location>
        <begin position="2055"/>
        <end position="2088"/>
    </location>
</feature>
<keyword evidence="6" id="KW-0805">Transcription regulation</keyword>
<keyword evidence="4 9" id="KW-0863">Zinc-finger</keyword>
<feature type="domain" description="C2H2-type" evidence="12">
    <location>
        <begin position="897"/>
        <end position="925"/>
    </location>
</feature>
<feature type="domain" description="C2H2-type" evidence="12">
    <location>
        <begin position="1877"/>
        <end position="1905"/>
    </location>
</feature>
<evidence type="ECO:0000256" key="11">
    <source>
        <dbReference type="SAM" id="MobiDB-lite"/>
    </source>
</evidence>
<feature type="compositionally biased region" description="Polar residues" evidence="11">
    <location>
        <begin position="932"/>
        <end position="941"/>
    </location>
</feature>
<keyword evidence="3" id="KW-0677">Repeat</keyword>
<dbReference type="PROSITE" id="PS00028">
    <property type="entry name" value="ZINC_FINGER_C2H2_1"/>
    <property type="match status" value="7"/>
</dbReference>
<dbReference type="Pfam" id="PF00096">
    <property type="entry name" value="zf-C2H2"/>
    <property type="match status" value="3"/>
</dbReference>
<dbReference type="PANTHER" id="PTHR47772">
    <property type="entry name" value="ZINC FINGER PROTEIN 200"/>
    <property type="match status" value="1"/>
</dbReference>
<evidence type="ECO:0000256" key="3">
    <source>
        <dbReference type="ARBA" id="ARBA00022737"/>
    </source>
</evidence>
<dbReference type="InterPro" id="IPR013087">
    <property type="entry name" value="Znf_C2H2_type"/>
</dbReference>
<dbReference type="GeneID" id="102808848"/>
<evidence type="ECO:0000256" key="2">
    <source>
        <dbReference type="ARBA" id="ARBA00022723"/>
    </source>
</evidence>
<proteinExistence type="predicted"/>